<keyword evidence="2" id="KW-0186">Copper</keyword>
<feature type="signal peptide" evidence="4">
    <location>
        <begin position="1"/>
        <end position="19"/>
    </location>
</feature>
<dbReference type="Proteomes" id="UP000830116">
    <property type="component" value="Chromosome"/>
</dbReference>
<keyword evidence="2" id="KW-0560">Oxidoreductase</keyword>
<evidence type="ECO:0000259" key="5">
    <source>
        <dbReference type="Pfam" id="PF00080"/>
    </source>
</evidence>
<dbReference type="SUPFAM" id="SSF49329">
    <property type="entry name" value="Cu,Zn superoxide dismutase-like"/>
    <property type="match status" value="1"/>
</dbReference>
<dbReference type="CDD" id="cd00305">
    <property type="entry name" value="Cu-Zn_Superoxide_Dismutase"/>
    <property type="match status" value="1"/>
</dbReference>
<evidence type="ECO:0000256" key="1">
    <source>
        <dbReference type="ARBA" id="ARBA00010457"/>
    </source>
</evidence>
<dbReference type="Pfam" id="PF00080">
    <property type="entry name" value="Sod_Cu"/>
    <property type="match status" value="1"/>
</dbReference>
<feature type="compositionally biased region" description="Basic and acidic residues" evidence="3">
    <location>
        <begin position="164"/>
        <end position="175"/>
    </location>
</feature>
<sequence length="175" mass="18573">MKAVIMTLVSLSFPLAAVAAVTPDDKPVAIIINDPEGKEVGALNMTQEKDGVRVQVNLKMMKPGTYAVHFHENGSCKGADFKSAGEHFNPNKQKHGAHAGDLKNIEVKADGTGEIAELNTKVSLREGPNSLLKSGGTAIVVHEKADDYKTQPSGGSGKRIACGEIKRPDETKVSQ</sequence>
<comment type="function">
    <text evidence="2">Destroys radicals which are normally produced within the cells and which are toxic to biological systems.</text>
</comment>
<comment type="similarity">
    <text evidence="1 2">Belongs to the Cu-Zn superoxide dismutase family.</text>
</comment>
<keyword evidence="2" id="KW-0479">Metal-binding</keyword>
<keyword evidence="2" id="KW-0862">Zinc</keyword>
<evidence type="ECO:0000256" key="3">
    <source>
        <dbReference type="SAM" id="MobiDB-lite"/>
    </source>
</evidence>
<evidence type="ECO:0000256" key="4">
    <source>
        <dbReference type="SAM" id="SignalP"/>
    </source>
</evidence>
<feature type="region of interest" description="Disordered" evidence="3">
    <location>
        <begin position="145"/>
        <end position="175"/>
    </location>
</feature>
<organism evidence="6 7">
    <name type="scientific">Bdellovibrio reynosensis</name>
    <dbReference type="NCBI Taxonomy" id="2835041"/>
    <lineage>
        <taxon>Bacteria</taxon>
        <taxon>Pseudomonadati</taxon>
        <taxon>Bdellovibrionota</taxon>
        <taxon>Bdellovibrionia</taxon>
        <taxon>Bdellovibrionales</taxon>
        <taxon>Pseudobdellovibrionaceae</taxon>
        <taxon>Bdellovibrio</taxon>
    </lineage>
</organism>
<reference evidence="6" key="1">
    <citation type="submission" date="2022-03" db="EMBL/GenBank/DDBJ databases">
        <title>Genome Identification and Characterization of new species Bdellovibrio reynosense LBG001 sp. nov. from a Mexico soil sample.</title>
        <authorList>
            <person name="Camilli A."/>
            <person name="Ajao Y."/>
            <person name="Guo X."/>
        </authorList>
    </citation>
    <scope>NUCLEOTIDE SEQUENCE</scope>
    <source>
        <strain evidence="6">LBG001</strain>
    </source>
</reference>
<protein>
    <recommendedName>
        <fullName evidence="2">Superoxide dismutase [Cu-Zn]</fullName>
        <ecNumber evidence="2">1.15.1.1</ecNumber>
    </recommendedName>
</protein>
<dbReference type="InterPro" id="IPR018152">
    <property type="entry name" value="SOD_Cu/Zn_BS"/>
</dbReference>
<proteinExistence type="inferred from homology"/>
<comment type="cofactor">
    <cofactor evidence="2">
        <name>Cu cation</name>
        <dbReference type="ChEBI" id="CHEBI:23378"/>
    </cofactor>
    <text evidence="2">Binds 1 copper ion per subunit.</text>
</comment>
<dbReference type="InterPro" id="IPR024134">
    <property type="entry name" value="SOD_Cu/Zn_/chaperone"/>
</dbReference>
<keyword evidence="7" id="KW-1185">Reference proteome</keyword>
<evidence type="ECO:0000256" key="2">
    <source>
        <dbReference type="RuleBase" id="RU000393"/>
    </source>
</evidence>
<comment type="cofactor">
    <cofactor evidence="2">
        <name>Zn(2+)</name>
        <dbReference type="ChEBI" id="CHEBI:29105"/>
    </cofactor>
    <text evidence="2">Binds 1 zinc ion per subunit.</text>
</comment>
<gene>
    <name evidence="6" type="ORF">MNR06_13940</name>
</gene>
<dbReference type="RefSeq" id="WP_243536973.1">
    <property type="nucleotide sequence ID" value="NZ_CP093442.1"/>
</dbReference>
<comment type="catalytic activity">
    <reaction evidence="2">
        <text>2 superoxide + 2 H(+) = H2O2 + O2</text>
        <dbReference type="Rhea" id="RHEA:20696"/>
        <dbReference type="ChEBI" id="CHEBI:15378"/>
        <dbReference type="ChEBI" id="CHEBI:15379"/>
        <dbReference type="ChEBI" id="CHEBI:16240"/>
        <dbReference type="ChEBI" id="CHEBI:18421"/>
        <dbReference type="EC" id="1.15.1.1"/>
    </reaction>
</comment>
<dbReference type="PANTHER" id="PTHR10003">
    <property type="entry name" value="SUPEROXIDE DISMUTASE CU-ZN -RELATED"/>
    <property type="match status" value="1"/>
</dbReference>
<feature type="domain" description="Superoxide dismutase copper/zinc binding" evidence="5">
    <location>
        <begin position="41"/>
        <end position="165"/>
    </location>
</feature>
<dbReference type="InterPro" id="IPR001424">
    <property type="entry name" value="SOD_Cu_Zn_dom"/>
</dbReference>
<evidence type="ECO:0000313" key="6">
    <source>
        <dbReference type="EMBL" id="UOF00799.1"/>
    </source>
</evidence>
<feature type="chain" id="PRO_5047468913" description="Superoxide dismutase [Cu-Zn]" evidence="4">
    <location>
        <begin position="20"/>
        <end position="175"/>
    </location>
</feature>
<keyword evidence="4" id="KW-0732">Signal</keyword>
<evidence type="ECO:0000313" key="7">
    <source>
        <dbReference type="Proteomes" id="UP000830116"/>
    </source>
</evidence>
<dbReference type="PROSITE" id="PS00332">
    <property type="entry name" value="SOD_CU_ZN_2"/>
    <property type="match status" value="1"/>
</dbReference>
<dbReference type="EMBL" id="CP093442">
    <property type="protein sequence ID" value="UOF00799.1"/>
    <property type="molecule type" value="Genomic_DNA"/>
</dbReference>
<dbReference type="Gene3D" id="2.60.40.200">
    <property type="entry name" value="Superoxide dismutase, copper/zinc binding domain"/>
    <property type="match status" value="1"/>
</dbReference>
<accession>A0ABY4C7M6</accession>
<name>A0ABY4C7M6_9BACT</name>
<dbReference type="EC" id="1.15.1.1" evidence="2"/>
<dbReference type="InterPro" id="IPR036423">
    <property type="entry name" value="SOD-like_Cu/Zn_dom_sf"/>
</dbReference>